<feature type="domain" description="NIF system FeS cluster assembly NifU N-terminal" evidence="1">
    <location>
        <begin position="24"/>
        <end position="142"/>
    </location>
</feature>
<organism evidence="2 3">
    <name type="scientific">candidate division TA06 bacterium</name>
    <dbReference type="NCBI Taxonomy" id="2250710"/>
    <lineage>
        <taxon>Bacteria</taxon>
        <taxon>Bacteria division TA06</taxon>
    </lineage>
</organism>
<dbReference type="CDD" id="cd06664">
    <property type="entry name" value="IscU_like"/>
    <property type="match status" value="1"/>
</dbReference>
<dbReference type="GO" id="GO:0005506">
    <property type="term" value="F:iron ion binding"/>
    <property type="evidence" value="ECO:0007669"/>
    <property type="project" value="InterPro"/>
</dbReference>
<name>A0A523XQ58_UNCT6</name>
<protein>
    <submittedName>
        <fullName evidence="2">Iron-sulfur cluster assembly scaffold protein</fullName>
    </submittedName>
</protein>
<dbReference type="Gene3D" id="3.90.1010.10">
    <property type="match status" value="1"/>
</dbReference>
<reference evidence="2 3" key="1">
    <citation type="submission" date="2019-03" db="EMBL/GenBank/DDBJ databases">
        <title>Metabolic potential of uncultured bacteria and archaea associated with petroleum seepage in deep-sea sediments.</title>
        <authorList>
            <person name="Dong X."/>
            <person name="Hubert C."/>
        </authorList>
    </citation>
    <scope>NUCLEOTIDE SEQUENCE [LARGE SCALE GENOMIC DNA]</scope>
    <source>
        <strain evidence="2">E29_bin36</strain>
    </source>
</reference>
<dbReference type="Proteomes" id="UP000315534">
    <property type="component" value="Unassembled WGS sequence"/>
</dbReference>
<evidence type="ECO:0000313" key="2">
    <source>
        <dbReference type="EMBL" id="TET81430.1"/>
    </source>
</evidence>
<dbReference type="InterPro" id="IPR002871">
    <property type="entry name" value="NIF_FeS_clus_asmbl_NifU_N"/>
</dbReference>
<proteinExistence type="predicted"/>
<comment type="caution">
    <text evidence="2">The sequence shown here is derived from an EMBL/GenBank/DDBJ whole genome shotgun (WGS) entry which is preliminary data.</text>
</comment>
<evidence type="ECO:0000259" key="1">
    <source>
        <dbReference type="Pfam" id="PF01592"/>
    </source>
</evidence>
<dbReference type="Pfam" id="PF01592">
    <property type="entry name" value="NifU_N"/>
    <property type="match status" value="1"/>
</dbReference>
<dbReference type="EMBL" id="SOIP01000239">
    <property type="protein sequence ID" value="TET81430.1"/>
    <property type="molecule type" value="Genomic_DNA"/>
</dbReference>
<dbReference type="GO" id="GO:0051536">
    <property type="term" value="F:iron-sulfur cluster binding"/>
    <property type="evidence" value="ECO:0007669"/>
    <property type="project" value="InterPro"/>
</dbReference>
<accession>A0A523XQ58</accession>
<sequence length="145" mass="15721">MSNSLDEFADRLQEQIHQEIIQTYGEKVYERWRSPRFGGRMESPTGYGRVTGSCGDTMEIFLRLDGDTVSDASFTTDGCGCGAVCASVACELAIGKELEEVADMTGEAILEILGGLPEDEVHCAFLAAETIQAALSDCVNRDAKR</sequence>
<dbReference type="GO" id="GO:0016226">
    <property type="term" value="P:iron-sulfur cluster assembly"/>
    <property type="evidence" value="ECO:0007669"/>
    <property type="project" value="InterPro"/>
</dbReference>
<dbReference type="PANTHER" id="PTHR10093">
    <property type="entry name" value="IRON-SULFUR CLUSTER ASSEMBLY ENZYME NIFU HOMOLOG"/>
    <property type="match status" value="1"/>
</dbReference>
<dbReference type="SUPFAM" id="SSF82649">
    <property type="entry name" value="SufE/NifU"/>
    <property type="match status" value="1"/>
</dbReference>
<gene>
    <name evidence="2" type="ORF">E3J38_03915</name>
</gene>
<dbReference type="AlphaFoldDB" id="A0A523XQ58"/>
<evidence type="ECO:0000313" key="3">
    <source>
        <dbReference type="Proteomes" id="UP000315534"/>
    </source>
</evidence>